<sequence>KSKIFPRHVFQNHGSQSFGTTNKTLGAIGLFISARMVKFDRLQQCPKPFSA</sequence>
<dbReference type="HOGENOM" id="CLU_3092095_0_0_10"/>
<proteinExistence type="predicted"/>
<dbReference type="EMBL" id="AWUW01000068">
    <property type="protein sequence ID" value="ERJ66878.1"/>
    <property type="molecule type" value="Genomic_DNA"/>
</dbReference>
<evidence type="ECO:0000313" key="1">
    <source>
        <dbReference type="EMBL" id="ERJ66878.1"/>
    </source>
</evidence>
<organism evidence="1 2">
    <name type="scientific">Porphyromonas gingivalis F0570</name>
    <dbReference type="NCBI Taxonomy" id="1227271"/>
    <lineage>
        <taxon>Bacteria</taxon>
        <taxon>Pseudomonadati</taxon>
        <taxon>Bacteroidota</taxon>
        <taxon>Bacteroidia</taxon>
        <taxon>Bacteroidales</taxon>
        <taxon>Porphyromonadaceae</taxon>
        <taxon>Porphyromonas</taxon>
    </lineage>
</organism>
<evidence type="ECO:0000313" key="2">
    <source>
        <dbReference type="Proteomes" id="UP000016630"/>
    </source>
</evidence>
<comment type="caution">
    <text evidence="1">The sequence shown here is derived from an EMBL/GenBank/DDBJ whole genome shotgun (WGS) entry which is preliminary data.</text>
</comment>
<accession>A0A0E2LQX7</accession>
<dbReference type="AlphaFoldDB" id="A0A0E2LQX7"/>
<protein>
    <submittedName>
        <fullName evidence="1">Uncharacterized protein</fullName>
    </submittedName>
</protein>
<feature type="non-terminal residue" evidence="1">
    <location>
        <position position="1"/>
    </location>
</feature>
<dbReference type="Proteomes" id="UP000016630">
    <property type="component" value="Unassembled WGS sequence"/>
</dbReference>
<gene>
    <name evidence="1" type="ORF">HMPREF1555_00971</name>
</gene>
<reference evidence="1 2" key="1">
    <citation type="submission" date="2013-06" db="EMBL/GenBank/DDBJ databases">
        <authorList>
            <person name="Weinstock G."/>
            <person name="Sodergren E."/>
            <person name="Lobos E.A."/>
            <person name="Fulton L."/>
            <person name="Fulton R."/>
            <person name="Courtney L."/>
            <person name="Fronick C."/>
            <person name="O'Laughlin M."/>
            <person name="Godfrey J."/>
            <person name="Wilson R.M."/>
            <person name="Miner T."/>
            <person name="Farmer C."/>
            <person name="Delehaunty K."/>
            <person name="Cordes M."/>
            <person name="Minx P."/>
            <person name="Tomlinson C."/>
            <person name="Chen J."/>
            <person name="Wollam A."/>
            <person name="Pepin K.H."/>
            <person name="Bhonagiri V."/>
            <person name="Zhang X."/>
            <person name="Warren W."/>
            <person name="Mitreva M."/>
            <person name="Mardis E.R."/>
            <person name="Wilson R.K."/>
        </authorList>
    </citation>
    <scope>NUCLEOTIDE SEQUENCE [LARGE SCALE GENOMIC DNA]</scope>
    <source>
        <strain evidence="1 2">F0570</strain>
    </source>
</reference>
<name>A0A0E2LQX7_PORGN</name>